<comment type="caution">
    <text evidence="1">The sequence shown here is derived from an EMBL/GenBank/DDBJ whole genome shotgun (WGS) entry which is preliminary data.</text>
</comment>
<accession>A0ABQ9XQ08</accession>
<proteinExistence type="predicted"/>
<dbReference type="Proteomes" id="UP001281761">
    <property type="component" value="Unassembled WGS sequence"/>
</dbReference>
<gene>
    <name evidence="1" type="ORF">BLNAU_11743</name>
</gene>
<name>A0ABQ9XQ08_9EUKA</name>
<evidence type="ECO:0000313" key="2">
    <source>
        <dbReference type="Proteomes" id="UP001281761"/>
    </source>
</evidence>
<dbReference type="EMBL" id="JARBJD010000093">
    <property type="protein sequence ID" value="KAK2953280.1"/>
    <property type="molecule type" value="Genomic_DNA"/>
</dbReference>
<sequence length="278" mass="30633">MTTSASPAEPALDVYLEMKAVKLLDSVVKHEQKSVDAFLSSFAPILDESSRACTQSIVILISSSSQIITAAATKMLGNLVFHCSDTIRLALIKTDLIPQLIITLNPQSLSFAEAVDIHVSLLKIIDYSLWLSTPDALSKPEKSDDNEQQDVHKTLRVFLDGCRPLLQPSSHPPSTFWISLARQLTLPQTILTARKVLSPDPWAFSIPTQTPSTPSHSPLPLPSPHSFLRTSMTVVRSTRNTHIDRLPPLLSLSRRRDLHSSLLPSFNHNAITQQSPPS</sequence>
<organism evidence="1 2">
    <name type="scientific">Blattamonas nauphoetae</name>
    <dbReference type="NCBI Taxonomy" id="2049346"/>
    <lineage>
        <taxon>Eukaryota</taxon>
        <taxon>Metamonada</taxon>
        <taxon>Preaxostyla</taxon>
        <taxon>Oxymonadida</taxon>
        <taxon>Blattamonas</taxon>
    </lineage>
</organism>
<keyword evidence="2" id="KW-1185">Reference proteome</keyword>
<protein>
    <submittedName>
        <fullName evidence="1">Uncharacterized protein</fullName>
    </submittedName>
</protein>
<reference evidence="1 2" key="1">
    <citation type="journal article" date="2022" name="bioRxiv">
        <title>Genomics of Preaxostyla Flagellates Illuminates Evolutionary Transitions and the Path Towards Mitochondrial Loss.</title>
        <authorList>
            <person name="Novak L.V.F."/>
            <person name="Treitli S.C."/>
            <person name="Pyrih J."/>
            <person name="Halakuc P."/>
            <person name="Pipaliya S.V."/>
            <person name="Vacek V."/>
            <person name="Brzon O."/>
            <person name="Soukal P."/>
            <person name="Eme L."/>
            <person name="Dacks J.B."/>
            <person name="Karnkowska A."/>
            <person name="Elias M."/>
            <person name="Hampl V."/>
        </authorList>
    </citation>
    <scope>NUCLEOTIDE SEQUENCE [LARGE SCALE GENOMIC DNA]</scope>
    <source>
        <strain evidence="1">NAU3</strain>
        <tissue evidence="1">Gut</tissue>
    </source>
</reference>
<evidence type="ECO:0000313" key="1">
    <source>
        <dbReference type="EMBL" id="KAK2953280.1"/>
    </source>
</evidence>